<evidence type="ECO:0000256" key="1">
    <source>
        <dbReference type="SAM" id="Phobius"/>
    </source>
</evidence>
<dbReference type="Proteomes" id="UP001241110">
    <property type="component" value="Unassembled WGS sequence"/>
</dbReference>
<evidence type="ECO:0000313" key="3">
    <source>
        <dbReference type="Proteomes" id="UP001241110"/>
    </source>
</evidence>
<dbReference type="AlphaFoldDB" id="A0AAE3QLV9"/>
<feature type="transmembrane region" description="Helical" evidence="1">
    <location>
        <begin position="174"/>
        <end position="191"/>
    </location>
</feature>
<keyword evidence="1" id="KW-1133">Transmembrane helix</keyword>
<protein>
    <submittedName>
        <fullName evidence="2">Uncharacterized protein</fullName>
    </submittedName>
</protein>
<sequence>MKEYKIALGWRIFTYIFAPIFFLTGCYILSMPFLPHTEDIPSFGYWIMGVFAVGVMVSSVLSILQVTNAKLIIDNEKISKRSIRSTKELYFNEIKGFRKEEKFIRIKSNTQEKKDLEVNYTFEKNKEIVNWLSSRLPDLPGTNAKDEEAAILEDTAYGQTTHERERTLKNAKRISLIVNLLSLLVAMWVIIMPEPYVMLITLSMPVVVIGVILYYKGIIRVTSTKDSGYPFIGLGLLSPGLGLTLRCMLDFTIFSYSNVWLLSFIITILLFVMVLVGSILRYKPINYADIIASFLFLCIYGFGATLTLNCLYDTSTPETYKVQVLDKSVTEGKNTSYYLTLAPWEKQPEIDFISVDIAMYKRVKKEDEVTIYYRQGLLGIPWLIVTDTPQVEHTKE</sequence>
<feature type="transmembrane region" description="Helical" evidence="1">
    <location>
        <begin position="197"/>
        <end position="215"/>
    </location>
</feature>
<comment type="caution">
    <text evidence="2">The sequence shown here is derived from an EMBL/GenBank/DDBJ whole genome shotgun (WGS) entry which is preliminary data.</text>
</comment>
<dbReference type="PROSITE" id="PS51257">
    <property type="entry name" value="PROKAR_LIPOPROTEIN"/>
    <property type="match status" value="1"/>
</dbReference>
<feature type="transmembrane region" description="Helical" evidence="1">
    <location>
        <begin position="287"/>
        <end position="308"/>
    </location>
</feature>
<keyword evidence="1" id="KW-0812">Transmembrane</keyword>
<gene>
    <name evidence="2" type="ORF">QNI16_05115</name>
</gene>
<reference evidence="2" key="1">
    <citation type="submission" date="2023-05" db="EMBL/GenBank/DDBJ databases">
        <authorList>
            <person name="Zhang X."/>
        </authorList>
    </citation>
    <scope>NUCLEOTIDE SEQUENCE</scope>
    <source>
        <strain evidence="2">YF14B1</strain>
    </source>
</reference>
<feature type="transmembrane region" description="Helical" evidence="1">
    <location>
        <begin position="259"/>
        <end position="280"/>
    </location>
</feature>
<name>A0AAE3QLV9_9BACT</name>
<proteinExistence type="predicted"/>
<feature type="transmembrane region" description="Helical" evidence="1">
    <location>
        <begin position="43"/>
        <end position="64"/>
    </location>
</feature>
<keyword evidence="1" id="KW-0472">Membrane</keyword>
<dbReference type="RefSeq" id="WP_313976374.1">
    <property type="nucleotide sequence ID" value="NZ_JASJOS010000002.1"/>
</dbReference>
<evidence type="ECO:0000313" key="2">
    <source>
        <dbReference type="EMBL" id="MDJ1479855.1"/>
    </source>
</evidence>
<organism evidence="2 3">
    <name type="scientific">Xanthocytophaga flava</name>
    <dbReference type="NCBI Taxonomy" id="3048013"/>
    <lineage>
        <taxon>Bacteria</taxon>
        <taxon>Pseudomonadati</taxon>
        <taxon>Bacteroidota</taxon>
        <taxon>Cytophagia</taxon>
        <taxon>Cytophagales</taxon>
        <taxon>Rhodocytophagaceae</taxon>
        <taxon>Xanthocytophaga</taxon>
    </lineage>
</organism>
<accession>A0AAE3QLV9</accession>
<feature type="transmembrane region" description="Helical" evidence="1">
    <location>
        <begin position="12"/>
        <end position="31"/>
    </location>
</feature>
<dbReference type="EMBL" id="JASJOS010000002">
    <property type="protein sequence ID" value="MDJ1479855.1"/>
    <property type="molecule type" value="Genomic_DNA"/>
</dbReference>